<evidence type="ECO:0000259" key="1">
    <source>
        <dbReference type="Pfam" id="PF05170"/>
    </source>
</evidence>
<dbReference type="RefSeq" id="WP_407326459.1">
    <property type="nucleotide sequence ID" value="NZ_CP136865.1"/>
</dbReference>
<gene>
    <name evidence="2" type="ORF">R0137_10950</name>
</gene>
<protein>
    <submittedName>
        <fullName evidence="2">AsmA-like C-terminal region-containing protein</fullName>
    </submittedName>
</protein>
<keyword evidence="3" id="KW-1185">Reference proteome</keyword>
<dbReference type="Pfam" id="PF05170">
    <property type="entry name" value="AsmA"/>
    <property type="match status" value="1"/>
</dbReference>
<dbReference type="InterPro" id="IPR052894">
    <property type="entry name" value="AsmA-related"/>
</dbReference>
<accession>A0ABZ0IBI4</accession>
<sequence>MALKPLRILLTLTLTLVFTLVTTLVTTTAVFWASPHIAIRALQTATASFTPYKLTLGNPTLKWSPFELQTELLLLTYDDPSRPPVVSLQAVDFAMPLQELFLGNISGGYFEAKNVTYYLDNEDSSEPIDIETLLAPLSRLPNRIDLESVHLISRNENLWIFPLYDVHADRNEAGSMDVKAGLDVAERKVELTAVANWISREGHHRLEVDSVFRGLEEDSRLQATGYVDVIDTELSYELAVNGRYERVSDFLSALDGDAYPFSGNLTVEGVLEGGLDSYTLTLDEIGLREGDVYTFSAEGQIIQNGSEHASLDINAQGSAQEIDELLPHSGALSELLQRSEIEIAVQGTLDEPLIERAALVLYGAGDTRLSLVTQSKALRLNELDSILNTETASATIEGTIGNLGELLLVAGAVSKDVIDAARLGETSASFHGEAHGNMQELRIDLEDLKGAHPIYKLESTAKILWHQDVLSAPELEVRVSQREQTGEVRARGAVADVLQARGVALELELNNASPAPLFNVLNVAPPFEIGGVDGNALLLRSGDAFRLREVEARVQALRGILFEVSGEATIFEKEITADWQLNLIDTTEDAWAALSLPMGAPKKFETTVRLRPTYLTALSDVLIGDTQIQSVVTGDIDRRTLDRLSVDLYTPNLHLDDFASQSTEADPAAVKSSLSLEGLNDVLPVFPTSTTLRSGKVTGPLTQLEDLSVAIDTSAGRLTLREFDARYSGGELILRGNIDSTIDPLAVSLAGRGIRVPLGAVTEDLGLQQNVSGAFSFQGGLVTRGAAQEDWEDNLQGRLSTALSDVTVSGAAYDLLMSNLLAWLVKGAGEKTTTFDCTMAQFDIADGVARSDSIYIETPRMLATGKASIDLPKSKLDVRIEPRSKSRAIQFPSAIRIDGDLSDPKVSASALQAGADLSAQALLLLPSLTLKIFGLDGPGDQNRPCETKAS</sequence>
<evidence type="ECO:0000313" key="2">
    <source>
        <dbReference type="EMBL" id="WOJ95760.1"/>
    </source>
</evidence>
<feature type="domain" description="AsmA" evidence="1">
    <location>
        <begin position="398"/>
        <end position="851"/>
    </location>
</feature>
<name>A0ABZ0IBI4_9GAMM</name>
<dbReference type="InterPro" id="IPR007844">
    <property type="entry name" value="AsmA"/>
</dbReference>
<dbReference type="Proteomes" id="UP001626549">
    <property type="component" value="Chromosome"/>
</dbReference>
<dbReference type="PANTHER" id="PTHR30441:SF4">
    <property type="entry name" value="PROTEIN ASMA"/>
    <property type="match status" value="1"/>
</dbReference>
<organism evidence="2 3">
    <name type="scientific">Congregibacter brevis</name>
    <dbReference type="NCBI Taxonomy" id="3081201"/>
    <lineage>
        <taxon>Bacteria</taxon>
        <taxon>Pseudomonadati</taxon>
        <taxon>Pseudomonadota</taxon>
        <taxon>Gammaproteobacteria</taxon>
        <taxon>Cellvibrionales</taxon>
        <taxon>Halieaceae</taxon>
        <taxon>Congregibacter</taxon>
    </lineage>
</organism>
<reference evidence="2 3" key="1">
    <citation type="submission" date="2023-10" db="EMBL/GenBank/DDBJ databases">
        <title>Two novel species belonging to the OM43/NOR5 clade.</title>
        <authorList>
            <person name="Park M."/>
        </authorList>
    </citation>
    <scope>NUCLEOTIDE SEQUENCE [LARGE SCALE GENOMIC DNA]</scope>
    <source>
        <strain evidence="2 3">IMCC45268</strain>
    </source>
</reference>
<dbReference type="EMBL" id="CP136865">
    <property type="protein sequence ID" value="WOJ95760.1"/>
    <property type="molecule type" value="Genomic_DNA"/>
</dbReference>
<evidence type="ECO:0000313" key="3">
    <source>
        <dbReference type="Proteomes" id="UP001626549"/>
    </source>
</evidence>
<proteinExistence type="predicted"/>
<dbReference type="PANTHER" id="PTHR30441">
    <property type="entry name" value="DUF748 DOMAIN-CONTAINING PROTEIN"/>
    <property type="match status" value="1"/>
</dbReference>